<organism evidence="2 3">
    <name type="scientific">Actinoplanes sichuanensis</name>
    <dbReference type="NCBI Taxonomy" id="512349"/>
    <lineage>
        <taxon>Bacteria</taxon>
        <taxon>Bacillati</taxon>
        <taxon>Actinomycetota</taxon>
        <taxon>Actinomycetes</taxon>
        <taxon>Micromonosporales</taxon>
        <taxon>Micromonosporaceae</taxon>
        <taxon>Actinoplanes</taxon>
    </lineage>
</organism>
<dbReference type="Pfam" id="PF13472">
    <property type="entry name" value="Lipase_GDSL_2"/>
    <property type="match status" value="1"/>
</dbReference>
<dbReference type="SUPFAM" id="SSF52266">
    <property type="entry name" value="SGNH hydrolase"/>
    <property type="match status" value="1"/>
</dbReference>
<protein>
    <submittedName>
        <fullName evidence="2">SGNH/GDSL hydrolase family protein</fullName>
    </submittedName>
</protein>
<keyword evidence="2" id="KW-0378">Hydrolase</keyword>
<dbReference type="InterPro" id="IPR013830">
    <property type="entry name" value="SGNH_hydro"/>
</dbReference>
<evidence type="ECO:0000259" key="1">
    <source>
        <dbReference type="Pfam" id="PF13472"/>
    </source>
</evidence>
<feature type="domain" description="SGNH hydrolase-type esterase" evidence="1">
    <location>
        <begin position="95"/>
        <end position="268"/>
    </location>
</feature>
<dbReference type="Proteomes" id="UP001597183">
    <property type="component" value="Unassembled WGS sequence"/>
</dbReference>
<evidence type="ECO:0000313" key="3">
    <source>
        <dbReference type="Proteomes" id="UP001597183"/>
    </source>
</evidence>
<dbReference type="PANTHER" id="PTHR30383">
    <property type="entry name" value="THIOESTERASE 1/PROTEASE 1/LYSOPHOSPHOLIPASE L1"/>
    <property type="match status" value="1"/>
</dbReference>
<dbReference type="GO" id="GO:0016787">
    <property type="term" value="F:hydrolase activity"/>
    <property type="evidence" value="ECO:0007669"/>
    <property type="project" value="UniProtKB-KW"/>
</dbReference>
<keyword evidence="3" id="KW-1185">Reference proteome</keyword>
<comment type="caution">
    <text evidence="2">The sequence shown here is derived from an EMBL/GenBank/DDBJ whole genome shotgun (WGS) entry which is preliminary data.</text>
</comment>
<dbReference type="EMBL" id="JBHTMK010000005">
    <property type="protein sequence ID" value="MFD1364311.1"/>
    <property type="molecule type" value="Genomic_DNA"/>
</dbReference>
<dbReference type="InterPro" id="IPR036514">
    <property type="entry name" value="SGNH_hydro_sf"/>
</dbReference>
<sequence>MNPPQMIAFTDDERRHFLRYTRTPQWPMLQRFPIDEDGHLGLLAGMLASSPDTIRSMIRAMRDETRATAARMLADDHYRDAVTDLPFRPDDRVVAVGDSITADRLGWFELLTASVDPALVTLVNLGVSGDTTANVLERFDTLEAAEPSHVLLMIGTNDARVHGRALSYRMATVAETERNLRALTDLITRQLGASITVITPPAVDQARIDASFEAAPVTWTAEAVAEIAEVVRKVVPDAIDLHEATRNRTLAGFLEPDGVHPTPQGHQLILRQVLRHLDRTG</sequence>
<gene>
    <name evidence="2" type="ORF">ACFQ5G_03020</name>
</gene>
<dbReference type="InterPro" id="IPR051532">
    <property type="entry name" value="Ester_Hydrolysis_Enzymes"/>
</dbReference>
<dbReference type="RefSeq" id="WP_317791743.1">
    <property type="nucleotide sequence ID" value="NZ_AP028461.1"/>
</dbReference>
<accession>A0ABW4A1H3</accession>
<evidence type="ECO:0000313" key="2">
    <source>
        <dbReference type="EMBL" id="MFD1364311.1"/>
    </source>
</evidence>
<dbReference type="Gene3D" id="3.40.50.1110">
    <property type="entry name" value="SGNH hydrolase"/>
    <property type="match status" value="1"/>
</dbReference>
<proteinExistence type="predicted"/>
<reference evidence="3" key="1">
    <citation type="journal article" date="2019" name="Int. J. Syst. Evol. Microbiol.">
        <title>The Global Catalogue of Microorganisms (GCM) 10K type strain sequencing project: providing services to taxonomists for standard genome sequencing and annotation.</title>
        <authorList>
            <consortium name="The Broad Institute Genomics Platform"/>
            <consortium name="The Broad Institute Genome Sequencing Center for Infectious Disease"/>
            <person name="Wu L."/>
            <person name="Ma J."/>
        </authorList>
    </citation>
    <scope>NUCLEOTIDE SEQUENCE [LARGE SCALE GENOMIC DNA]</scope>
    <source>
        <strain evidence="3">CCM 7526</strain>
    </source>
</reference>
<dbReference type="PANTHER" id="PTHR30383:SF5">
    <property type="entry name" value="SGNH HYDROLASE-TYPE ESTERASE DOMAIN-CONTAINING PROTEIN"/>
    <property type="match status" value="1"/>
</dbReference>
<name>A0ABW4A1H3_9ACTN</name>